<protein>
    <submittedName>
        <fullName evidence="1">Uncharacterized protein</fullName>
    </submittedName>
</protein>
<organism evidence="1 2">
    <name type="scientific">Catharanthus roseus</name>
    <name type="common">Madagascar periwinkle</name>
    <name type="synonym">Vinca rosea</name>
    <dbReference type="NCBI Taxonomy" id="4058"/>
    <lineage>
        <taxon>Eukaryota</taxon>
        <taxon>Viridiplantae</taxon>
        <taxon>Streptophyta</taxon>
        <taxon>Embryophyta</taxon>
        <taxon>Tracheophyta</taxon>
        <taxon>Spermatophyta</taxon>
        <taxon>Magnoliopsida</taxon>
        <taxon>eudicotyledons</taxon>
        <taxon>Gunneridae</taxon>
        <taxon>Pentapetalae</taxon>
        <taxon>asterids</taxon>
        <taxon>lamiids</taxon>
        <taxon>Gentianales</taxon>
        <taxon>Apocynaceae</taxon>
        <taxon>Rauvolfioideae</taxon>
        <taxon>Vinceae</taxon>
        <taxon>Catharanthinae</taxon>
        <taxon>Catharanthus</taxon>
    </lineage>
</organism>
<sequence>MRKKKKMMRRGKLTFQDRVKKYGLKNTKDSHYKYLISKILFLQPTMGIKNKTFLLLTFWALQNFSFPIISLFPPLQKKVISFIPQMQKKLTQYSAAVCVWVMKAK</sequence>
<name>A0ACC0A676_CATRO</name>
<comment type="caution">
    <text evidence="1">The sequence shown here is derived from an EMBL/GenBank/DDBJ whole genome shotgun (WGS) entry which is preliminary data.</text>
</comment>
<accession>A0ACC0A676</accession>
<proteinExistence type="predicted"/>
<keyword evidence="2" id="KW-1185">Reference proteome</keyword>
<evidence type="ECO:0000313" key="1">
    <source>
        <dbReference type="EMBL" id="KAI5656319.1"/>
    </source>
</evidence>
<reference evidence="2" key="1">
    <citation type="journal article" date="2023" name="Nat. Plants">
        <title>Single-cell RNA sequencing provides a high-resolution roadmap for understanding the multicellular compartmentation of specialized metabolism.</title>
        <authorList>
            <person name="Sun S."/>
            <person name="Shen X."/>
            <person name="Li Y."/>
            <person name="Li Y."/>
            <person name="Wang S."/>
            <person name="Li R."/>
            <person name="Zhang H."/>
            <person name="Shen G."/>
            <person name="Guo B."/>
            <person name="Wei J."/>
            <person name="Xu J."/>
            <person name="St-Pierre B."/>
            <person name="Chen S."/>
            <person name="Sun C."/>
        </authorList>
    </citation>
    <scope>NUCLEOTIDE SEQUENCE [LARGE SCALE GENOMIC DNA]</scope>
</reference>
<gene>
    <name evidence="1" type="ORF">M9H77_25112</name>
</gene>
<dbReference type="EMBL" id="CM044706">
    <property type="protein sequence ID" value="KAI5656319.1"/>
    <property type="molecule type" value="Genomic_DNA"/>
</dbReference>
<dbReference type="Proteomes" id="UP001060085">
    <property type="component" value="Linkage Group LG06"/>
</dbReference>
<evidence type="ECO:0000313" key="2">
    <source>
        <dbReference type="Proteomes" id="UP001060085"/>
    </source>
</evidence>